<dbReference type="AlphaFoldDB" id="A0A7V0QR53"/>
<feature type="domain" description="DDH" evidence="1">
    <location>
        <begin position="18"/>
        <end position="154"/>
    </location>
</feature>
<evidence type="ECO:0000313" key="3">
    <source>
        <dbReference type="EMBL" id="HDN85396.1"/>
    </source>
</evidence>
<dbReference type="GO" id="GO:0003676">
    <property type="term" value="F:nucleic acid binding"/>
    <property type="evidence" value="ECO:0007669"/>
    <property type="project" value="InterPro"/>
</dbReference>
<dbReference type="PANTHER" id="PTHR47618">
    <property type="entry name" value="BIFUNCTIONAL OLIGORIBONUCLEASE AND PAP PHOSPHATASE NRNA"/>
    <property type="match status" value="1"/>
</dbReference>
<dbReference type="InterPro" id="IPR001667">
    <property type="entry name" value="DDH_dom"/>
</dbReference>
<organism evidence="3">
    <name type="scientific">Aerophobetes bacterium</name>
    <dbReference type="NCBI Taxonomy" id="2030807"/>
    <lineage>
        <taxon>Bacteria</taxon>
        <taxon>Candidatus Aerophobota</taxon>
    </lineage>
</organism>
<dbReference type="EMBL" id="DRBC01000395">
    <property type="protein sequence ID" value="HDN85396.1"/>
    <property type="molecule type" value="Genomic_DNA"/>
</dbReference>
<dbReference type="Gene3D" id="3.10.310.30">
    <property type="match status" value="1"/>
</dbReference>
<dbReference type="Gene3D" id="3.90.1640.10">
    <property type="entry name" value="inorganic pyrophosphatase (n-terminal core)"/>
    <property type="match status" value="1"/>
</dbReference>
<dbReference type="Pfam" id="PF01368">
    <property type="entry name" value="DHH"/>
    <property type="match status" value="1"/>
</dbReference>
<comment type="caution">
    <text evidence="3">The sequence shown here is derived from an EMBL/GenBank/DDBJ whole genome shotgun (WGS) entry which is preliminary data.</text>
</comment>
<sequence length="320" mass="35943">MVEKIRKLVNLIKKGNGRIALVSHISPDGDAVASLTGFYLFLKKVGKDVDAVLKDDVPYFLDFVPGIMEIKKNFDGKYDLIFLLDASGFERTGFELPPPAPLIIRIDHHISGKVYSEYDLIIPEAPSVGSLILKIIREYDEKLLDQDIKIALYTALLTDTASFRHANSFRWAFEDAHYLVSNGLDVTHIASMVFERKHLKTYKLLERALSTLTLDGNIGYIVIRKTFFEEVGANPEEIQGFVSYPLSIIGADVGVRFSEHQENFWRISLRGKGKVNLALVAEELGGGGHFNAAGCRLMGREHEVVQKVLDTIRKYMKKSP</sequence>
<protein>
    <submittedName>
        <fullName evidence="3">Bifunctional oligoribonuclease/PAP phosphatase NrnA</fullName>
    </submittedName>
</protein>
<evidence type="ECO:0000259" key="1">
    <source>
        <dbReference type="Pfam" id="PF01368"/>
    </source>
</evidence>
<dbReference type="Pfam" id="PF02272">
    <property type="entry name" value="DHHA1"/>
    <property type="match status" value="1"/>
</dbReference>
<dbReference type="PANTHER" id="PTHR47618:SF1">
    <property type="entry name" value="BIFUNCTIONAL OLIGORIBONUCLEASE AND PAP PHOSPHATASE NRNA"/>
    <property type="match status" value="1"/>
</dbReference>
<dbReference type="SUPFAM" id="SSF64182">
    <property type="entry name" value="DHH phosphoesterases"/>
    <property type="match status" value="1"/>
</dbReference>
<accession>A0A7V0QR53</accession>
<dbReference type="Proteomes" id="UP000885660">
    <property type="component" value="Unassembled WGS sequence"/>
</dbReference>
<evidence type="ECO:0000259" key="2">
    <source>
        <dbReference type="Pfam" id="PF02272"/>
    </source>
</evidence>
<dbReference type="InterPro" id="IPR038763">
    <property type="entry name" value="DHH_sf"/>
</dbReference>
<gene>
    <name evidence="3" type="ORF">ENG47_06555</name>
</gene>
<reference evidence="3" key="1">
    <citation type="journal article" date="2020" name="mSystems">
        <title>Genome- and Community-Level Interaction Insights into Carbon Utilization and Element Cycling Functions of Hydrothermarchaeota in Hydrothermal Sediment.</title>
        <authorList>
            <person name="Zhou Z."/>
            <person name="Liu Y."/>
            <person name="Xu W."/>
            <person name="Pan J."/>
            <person name="Luo Z.H."/>
            <person name="Li M."/>
        </authorList>
    </citation>
    <scope>NUCLEOTIDE SEQUENCE [LARGE SCALE GENOMIC DNA]</scope>
    <source>
        <strain evidence="3">HyVt-219</strain>
    </source>
</reference>
<feature type="domain" description="DHHA1" evidence="2">
    <location>
        <begin position="230"/>
        <end position="318"/>
    </location>
</feature>
<dbReference type="InterPro" id="IPR051319">
    <property type="entry name" value="Oligoribo/pAp-PDE_c-di-AMP_PDE"/>
</dbReference>
<proteinExistence type="predicted"/>
<name>A0A7V0QR53_UNCAE</name>
<dbReference type="InterPro" id="IPR003156">
    <property type="entry name" value="DHHA1_dom"/>
</dbReference>